<dbReference type="EC" id="3.6.1.54" evidence="3"/>
<protein>
    <submittedName>
        <fullName evidence="3">UDP-2,3-diacylglucosamine diphosphatase LpxI</fullName>
        <ecNumber evidence="3">3.6.1.54</ecNumber>
    </submittedName>
</protein>
<name>A0A8J6PUV8_9HYPH</name>
<accession>A0A8J6PUV8</accession>
<reference evidence="3" key="1">
    <citation type="submission" date="2020-09" db="EMBL/GenBank/DDBJ databases">
        <title>Genome seq and assembly of Tianweitania sp.</title>
        <authorList>
            <person name="Chhetri G."/>
        </authorList>
    </citation>
    <scope>NUCLEOTIDE SEQUENCE</scope>
    <source>
        <strain evidence="3">Rool2</strain>
    </source>
</reference>
<dbReference type="AlphaFoldDB" id="A0A8J6PUV8"/>
<feature type="domain" description="LpxI C-terminal" evidence="1">
    <location>
        <begin position="157"/>
        <end position="289"/>
    </location>
</feature>
<evidence type="ECO:0000313" key="3">
    <source>
        <dbReference type="EMBL" id="MBD0416294.1"/>
    </source>
</evidence>
<proteinExistence type="predicted"/>
<dbReference type="Gene3D" id="3.40.50.20">
    <property type="match status" value="1"/>
</dbReference>
<comment type="caution">
    <text evidence="3">The sequence shown here is derived from an EMBL/GenBank/DDBJ whole genome shotgun (WGS) entry which is preliminary data.</text>
</comment>
<dbReference type="InterPro" id="IPR043167">
    <property type="entry name" value="LpxI_C_sf"/>
</dbReference>
<organism evidence="3 4">
    <name type="scientific">Oryzicola mucosus</name>
    <dbReference type="NCBI Taxonomy" id="2767425"/>
    <lineage>
        <taxon>Bacteria</taxon>
        <taxon>Pseudomonadati</taxon>
        <taxon>Pseudomonadota</taxon>
        <taxon>Alphaproteobacteria</taxon>
        <taxon>Hyphomicrobiales</taxon>
        <taxon>Phyllobacteriaceae</taxon>
        <taxon>Oryzicola</taxon>
    </lineage>
</organism>
<dbReference type="Proteomes" id="UP000643405">
    <property type="component" value="Unassembled WGS sequence"/>
</dbReference>
<dbReference type="PANTHER" id="PTHR39962:SF1">
    <property type="entry name" value="LPXI FAMILY PROTEIN"/>
    <property type="match status" value="1"/>
</dbReference>
<dbReference type="Pfam" id="PF17930">
    <property type="entry name" value="LpxI_N"/>
    <property type="match status" value="1"/>
</dbReference>
<dbReference type="GO" id="GO:0016787">
    <property type="term" value="F:hydrolase activity"/>
    <property type="evidence" value="ECO:0007669"/>
    <property type="project" value="UniProtKB-KW"/>
</dbReference>
<dbReference type="PANTHER" id="PTHR39962">
    <property type="entry name" value="BLL4848 PROTEIN"/>
    <property type="match status" value="1"/>
</dbReference>
<dbReference type="Pfam" id="PF06230">
    <property type="entry name" value="LpxI_C"/>
    <property type="match status" value="1"/>
</dbReference>
<gene>
    <name evidence="3" type="primary">lpxI</name>
    <name evidence="3" type="ORF">ICI42_16700</name>
</gene>
<dbReference type="InterPro" id="IPR053174">
    <property type="entry name" value="LpxI"/>
</dbReference>
<keyword evidence="4" id="KW-1185">Reference proteome</keyword>
<dbReference type="EMBL" id="JACVVX010000005">
    <property type="protein sequence ID" value="MBD0416294.1"/>
    <property type="molecule type" value="Genomic_DNA"/>
</dbReference>
<sequence length="298" mass="31724">MTTQTTPETDERLPAGSKVGIIAGGGMLPVEVAKSLSAKGKAPFILIVEGEVTAHLDELSQFEHETLALERIGNLVTVLQRHGVTHLVMAGEIRRRPKLSAIKINLGLLRVLPELLKALTRGDDGLLRIVIKGFEARGITIVGAQDIVPDILASQMVLTKTGPRKSDWPDIEAAFVAAKTIGRLDIGQAAVAIGSRVIALEGIEGTAGLLDRVKGLRGHGRLAGRQRGVLVKCAKPQQELRVDLPTIGPETIESAHAAGLAGVVVEANRSIVLDSASVIEKADRYGMFVLGLRREELP</sequence>
<evidence type="ECO:0000259" key="1">
    <source>
        <dbReference type="Pfam" id="PF06230"/>
    </source>
</evidence>
<dbReference type="RefSeq" id="WP_188165726.1">
    <property type="nucleotide sequence ID" value="NZ_JACVVX010000005.1"/>
</dbReference>
<dbReference type="Gene3D" id="3.40.140.80">
    <property type="match status" value="1"/>
</dbReference>
<evidence type="ECO:0000313" key="4">
    <source>
        <dbReference type="Proteomes" id="UP000643405"/>
    </source>
</evidence>
<evidence type="ECO:0000259" key="2">
    <source>
        <dbReference type="Pfam" id="PF17930"/>
    </source>
</evidence>
<keyword evidence="3" id="KW-0378">Hydrolase</keyword>
<feature type="domain" description="LpxI N-terminal" evidence="2">
    <location>
        <begin position="18"/>
        <end position="151"/>
    </location>
</feature>
<dbReference type="InterPro" id="IPR010415">
    <property type="entry name" value="LpxI_C"/>
</dbReference>
<dbReference type="InterPro" id="IPR041255">
    <property type="entry name" value="LpxI_N"/>
</dbReference>